<dbReference type="Gene3D" id="1.10.3210.10">
    <property type="entry name" value="Hypothetical protein af1432"/>
    <property type="match status" value="1"/>
</dbReference>
<name>A0A7C3SJT3_9BACT</name>
<organism evidence="2">
    <name type="scientific">Desulfobacca acetoxidans</name>
    <dbReference type="NCBI Taxonomy" id="60893"/>
    <lineage>
        <taxon>Bacteria</taxon>
        <taxon>Pseudomonadati</taxon>
        <taxon>Thermodesulfobacteriota</taxon>
        <taxon>Desulfobaccia</taxon>
        <taxon>Desulfobaccales</taxon>
        <taxon>Desulfobaccaceae</taxon>
        <taxon>Desulfobacca</taxon>
    </lineage>
</organism>
<dbReference type="PANTHER" id="PTHR43155">
    <property type="entry name" value="CYCLIC DI-GMP PHOSPHODIESTERASE PA4108-RELATED"/>
    <property type="match status" value="1"/>
</dbReference>
<protein>
    <submittedName>
        <fullName evidence="2">HD domain-containing protein</fullName>
    </submittedName>
</protein>
<proteinExistence type="predicted"/>
<gene>
    <name evidence="2" type="ORF">ENV62_09645</name>
</gene>
<comment type="caution">
    <text evidence="2">The sequence shown here is derived from an EMBL/GenBank/DDBJ whole genome shotgun (WGS) entry which is preliminary data.</text>
</comment>
<reference evidence="2" key="1">
    <citation type="journal article" date="2020" name="mSystems">
        <title>Genome- and Community-Level Interaction Insights into Carbon Utilization and Element Cycling Functions of Hydrothermarchaeota in Hydrothermal Sediment.</title>
        <authorList>
            <person name="Zhou Z."/>
            <person name="Liu Y."/>
            <person name="Xu W."/>
            <person name="Pan J."/>
            <person name="Luo Z.H."/>
            <person name="Li M."/>
        </authorList>
    </citation>
    <scope>NUCLEOTIDE SEQUENCE [LARGE SCALE GENOMIC DNA]</scope>
    <source>
        <strain evidence="2">SpSt-776</strain>
    </source>
</reference>
<dbReference type="Pfam" id="PF13487">
    <property type="entry name" value="HD_5"/>
    <property type="match status" value="1"/>
</dbReference>
<dbReference type="InterPro" id="IPR037522">
    <property type="entry name" value="HD_GYP_dom"/>
</dbReference>
<dbReference type="PROSITE" id="PS51832">
    <property type="entry name" value="HD_GYP"/>
    <property type="match status" value="1"/>
</dbReference>
<dbReference type="EMBL" id="DTHB01000053">
    <property type="protein sequence ID" value="HGB15481.1"/>
    <property type="molecule type" value="Genomic_DNA"/>
</dbReference>
<dbReference type="AlphaFoldDB" id="A0A7C3SJT3"/>
<sequence>MKGAELRHQILDRGLRVVKRPAEKHNAPFTPLDHEVLMSGERVTFNLYLKVADGRGGEVKFVPYLEEGERLEPNWLRNLQRLGVHQLFFHNPDLEKVVAYLNNHLLKASHPPGSPVKELAIMREHLACSLQMAFTAPKLGQHVALAKKPLANLLKVLQRDRLSWKLLLEILYRDYTLYYHSVNVAILAMAMGAFLKRSQKECLQLGLAGLFHDVGLTKIPEEITDKGEPLTPEDWEMLKKHPCFGFRLLKGNAAVPITSLKLILEHHENADGSGYPQGLELKRQHPLTRILAVVEAYDGLTIYRPYRRKYSPFEAMKILQAERGGKGGNAYDPKTLLKFIEFLAIS</sequence>
<dbReference type="InterPro" id="IPR003607">
    <property type="entry name" value="HD/PDEase_dom"/>
</dbReference>
<evidence type="ECO:0000259" key="1">
    <source>
        <dbReference type="PROSITE" id="PS51832"/>
    </source>
</evidence>
<feature type="domain" description="HD-GYP" evidence="1">
    <location>
        <begin position="155"/>
        <end position="346"/>
    </location>
</feature>
<dbReference type="CDD" id="cd00077">
    <property type="entry name" value="HDc"/>
    <property type="match status" value="1"/>
</dbReference>
<dbReference type="PANTHER" id="PTHR43155:SF2">
    <property type="entry name" value="CYCLIC DI-GMP PHOSPHODIESTERASE PA4108"/>
    <property type="match status" value="1"/>
</dbReference>
<dbReference type="SMART" id="SM00471">
    <property type="entry name" value="HDc"/>
    <property type="match status" value="1"/>
</dbReference>
<accession>A0A7C3SJT3</accession>
<evidence type="ECO:0000313" key="2">
    <source>
        <dbReference type="EMBL" id="HGB15481.1"/>
    </source>
</evidence>
<dbReference type="SUPFAM" id="SSF109604">
    <property type="entry name" value="HD-domain/PDEase-like"/>
    <property type="match status" value="1"/>
</dbReference>